<evidence type="ECO:0000313" key="2">
    <source>
        <dbReference type="Proteomes" id="UP001293254"/>
    </source>
</evidence>
<reference evidence="1" key="2">
    <citation type="journal article" date="2024" name="Plant">
        <title>Genomic evolution and insights into agronomic trait innovations of Sesamum species.</title>
        <authorList>
            <person name="Miao H."/>
            <person name="Wang L."/>
            <person name="Qu L."/>
            <person name="Liu H."/>
            <person name="Sun Y."/>
            <person name="Le M."/>
            <person name="Wang Q."/>
            <person name="Wei S."/>
            <person name="Zheng Y."/>
            <person name="Lin W."/>
            <person name="Duan Y."/>
            <person name="Cao H."/>
            <person name="Xiong S."/>
            <person name="Wang X."/>
            <person name="Wei L."/>
            <person name="Li C."/>
            <person name="Ma Q."/>
            <person name="Ju M."/>
            <person name="Zhao R."/>
            <person name="Li G."/>
            <person name="Mu C."/>
            <person name="Tian Q."/>
            <person name="Mei H."/>
            <person name="Zhang T."/>
            <person name="Gao T."/>
            <person name="Zhang H."/>
        </authorList>
    </citation>
    <scope>NUCLEOTIDE SEQUENCE</scope>
    <source>
        <strain evidence="1">3651</strain>
    </source>
</reference>
<sequence length="150" mass="16475">MESKDKYMQIVYKYEVLNEKLENLLAIVHGRAQPVGERDCPNIPIASPNNQHSSSSSLPPMRIQVHSYVVLKSLGNINDIVASGYVSQMDSIRVNGEELTIGDALEAPVAWSLSLVVMDENNDRGNVGVNHGALKYVFASICVYGRLLTS</sequence>
<gene>
    <name evidence="1" type="ORF">Salat_2410300</name>
</gene>
<dbReference type="AlphaFoldDB" id="A0AAE2CF81"/>
<proteinExistence type="predicted"/>
<comment type="caution">
    <text evidence="1">The sequence shown here is derived from an EMBL/GenBank/DDBJ whole genome shotgun (WGS) entry which is preliminary data.</text>
</comment>
<dbReference type="Proteomes" id="UP001293254">
    <property type="component" value="Unassembled WGS sequence"/>
</dbReference>
<organism evidence="1 2">
    <name type="scientific">Sesamum alatum</name>
    <dbReference type="NCBI Taxonomy" id="300844"/>
    <lineage>
        <taxon>Eukaryota</taxon>
        <taxon>Viridiplantae</taxon>
        <taxon>Streptophyta</taxon>
        <taxon>Embryophyta</taxon>
        <taxon>Tracheophyta</taxon>
        <taxon>Spermatophyta</taxon>
        <taxon>Magnoliopsida</taxon>
        <taxon>eudicotyledons</taxon>
        <taxon>Gunneridae</taxon>
        <taxon>Pentapetalae</taxon>
        <taxon>asterids</taxon>
        <taxon>lamiids</taxon>
        <taxon>Lamiales</taxon>
        <taxon>Pedaliaceae</taxon>
        <taxon>Sesamum</taxon>
    </lineage>
</organism>
<name>A0AAE2CF81_9LAMI</name>
<dbReference type="EMBL" id="JACGWO010000009">
    <property type="protein sequence ID" value="KAK4419974.1"/>
    <property type="molecule type" value="Genomic_DNA"/>
</dbReference>
<evidence type="ECO:0000313" key="1">
    <source>
        <dbReference type="EMBL" id="KAK4419974.1"/>
    </source>
</evidence>
<accession>A0AAE2CF81</accession>
<reference evidence="1" key="1">
    <citation type="submission" date="2020-06" db="EMBL/GenBank/DDBJ databases">
        <authorList>
            <person name="Li T."/>
            <person name="Hu X."/>
            <person name="Zhang T."/>
            <person name="Song X."/>
            <person name="Zhang H."/>
            <person name="Dai N."/>
            <person name="Sheng W."/>
            <person name="Hou X."/>
            <person name="Wei L."/>
        </authorList>
    </citation>
    <scope>NUCLEOTIDE SEQUENCE</scope>
    <source>
        <strain evidence="1">3651</strain>
        <tissue evidence="1">Leaf</tissue>
    </source>
</reference>
<protein>
    <submittedName>
        <fullName evidence="1">Uncharacterized protein</fullName>
    </submittedName>
</protein>
<keyword evidence="2" id="KW-1185">Reference proteome</keyword>